<keyword evidence="6" id="KW-1185">Reference proteome</keyword>
<dbReference type="SUPFAM" id="SSF55008">
    <property type="entry name" value="HMA, heavy metal-associated domain"/>
    <property type="match status" value="2"/>
</dbReference>
<dbReference type="Proteomes" id="UP000541444">
    <property type="component" value="Unassembled WGS sequence"/>
</dbReference>
<accession>A0A7J7L7P6</accession>
<protein>
    <recommendedName>
        <fullName evidence="4">HMA domain-containing protein</fullName>
    </recommendedName>
</protein>
<proteinExistence type="inferred from homology"/>
<dbReference type="InterPro" id="IPR006121">
    <property type="entry name" value="HMA_dom"/>
</dbReference>
<name>A0A7J7L7P6_9MAGN</name>
<dbReference type="Pfam" id="PF00403">
    <property type="entry name" value="HMA"/>
    <property type="match status" value="2"/>
</dbReference>
<evidence type="ECO:0000256" key="2">
    <source>
        <dbReference type="ARBA" id="ARBA00023289"/>
    </source>
</evidence>
<dbReference type="GO" id="GO:0046872">
    <property type="term" value="F:metal ion binding"/>
    <property type="evidence" value="ECO:0007669"/>
    <property type="project" value="UniProtKB-KW"/>
</dbReference>
<evidence type="ECO:0000259" key="4">
    <source>
        <dbReference type="PROSITE" id="PS50846"/>
    </source>
</evidence>
<sequence>MKRNEKSEGDGVATAVYKVNLHCLQCAREVEKPLLRTQGVWKVDVDIEHDEIKVTGKVDVKKIHKQIEKISEKMDQILSPKDIIAAKKEKKKKDTKEPILSKTTVKIHLHCEKCEYDLKRRILKLKGVYSVNSDMKAQTLSVEGTIDPPKLVEYIHKKVHKYTEIYNKKPEKNDVSKESAKKMDVKVVETKQITVLGEDKKVELKIKEMADVPYFIHYVYGPQLFSDENPNACTIM</sequence>
<dbReference type="OrthoDB" id="688249at2759"/>
<dbReference type="PANTHER" id="PTHR46195:SF12">
    <property type="entry name" value="HEAVY METAL-ASSOCIATED ISOPRENYLATED PLANT PROTEIN 4"/>
    <property type="match status" value="1"/>
</dbReference>
<comment type="similarity">
    <text evidence="3">Belongs to the HIPP family.</text>
</comment>
<keyword evidence="1" id="KW-0479">Metal-binding</keyword>
<keyword evidence="2" id="KW-0636">Prenylation</keyword>
<reference evidence="5 6" key="1">
    <citation type="journal article" date="2020" name="IScience">
        <title>Genome Sequencing of the Endangered Kingdonia uniflora (Circaeasteraceae, Ranunculales) Reveals Potential Mechanisms of Evolutionary Specialization.</title>
        <authorList>
            <person name="Sun Y."/>
            <person name="Deng T."/>
            <person name="Zhang A."/>
            <person name="Moore M.J."/>
            <person name="Landis J.B."/>
            <person name="Lin N."/>
            <person name="Zhang H."/>
            <person name="Zhang X."/>
            <person name="Huang J."/>
            <person name="Zhang X."/>
            <person name="Sun H."/>
            <person name="Wang H."/>
        </authorList>
    </citation>
    <scope>NUCLEOTIDE SEQUENCE [LARGE SCALE GENOMIC DNA]</scope>
    <source>
        <strain evidence="5">TB1705</strain>
        <tissue evidence="5">Leaf</tissue>
    </source>
</reference>
<dbReference type="CDD" id="cd00371">
    <property type="entry name" value="HMA"/>
    <property type="match status" value="2"/>
</dbReference>
<evidence type="ECO:0000313" key="5">
    <source>
        <dbReference type="EMBL" id="KAF6138580.1"/>
    </source>
</evidence>
<dbReference type="InterPro" id="IPR036163">
    <property type="entry name" value="HMA_dom_sf"/>
</dbReference>
<gene>
    <name evidence="5" type="ORF">GIB67_032474</name>
</gene>
<comment type="caution">
    <text evidence="5">The sequence shown here is derived from an EMBL/GenBank/DDBJ whole genome shotgun (WGS) entry which is preliminary data.</text>
</comment>
<dbReference type="AlphaFoldDB" id="A0A7J7L7P6"/>
<feature type="domain" description="HMA" evidence="4">
    <location>
        <begin position="100"/>
        <end position="163"/>
    </location>
</feature>
<dbReference type="PANTHER" id="PTHR46195">
    <property type="entry name" value="HEAVY METAL-ASSOCIATED ISOPRENYLATED PLANT PROTEIN 7"/>
    <property type="match status" value="1"/>
</dbReference>
<organism evidence="5 6">
    <name type="scientific">Kingdonia uniflora</name>
    <dbReference type="NCBI Taxonomy" id="39325"/>
    <lineage>
        <taxon>Eukaryota</taxon>
        <taxon>Viridiplantae</taxon>
        <taxon>Streptophyta</taxon>
        <taxon>Embryophyta</taxon>
        <taxon>Tracheophyta</taxon>
        <taxon>Spermatophyta</taxon>
        <taxon>Magnoliopsida</taxon>
        <taxon>Ranunculales</taxon>
        <taxon>Circaeasteraceae</taxon>
        <taxon>Kingdonia</taxon>
    </lineage>
</organism>
<evidence type="ECO:0000256" key="3">
    <source>
        <dbReference type="ARBA" id="ARBA00024045"/>
    </source>
</evidence>
<keyword evidence="2" id="KW-0449">Lipoprotein</keyword>
<dbReference type="Gene3D" id="3.30.70.100">
    <property type="match status" value="2"/>
</dbReference>
<evidence type="ECO:0000313" key="6">
    <source>
        <dbReference type="Proteomes" id="UP000541444"/>
    </source>
</evidence>
<evidence type="ECO:0000256" key="1">
    <source>
        <dbReference type="ARBA" id="ARBA00022723"/>
    </source>
</evidence>
<feature type="domain" description="HMA" evidence="4">
    <location>
        <begin position="12"/>
        <end position="75"/>
    </location>
</feature>
<dbReference type="EMBL" id="JACGCM010002568">
    <property type="protein sequence ID" value="KAF6138580.1"/>
    <property type="molecule type" value="Genomic_DNA"/>
</dbReference>
<dbReference type="PROSITE" id="PS50846">
    <property type="entry name" value="HMA_2"/>
    <property type="match status" value="2"/>
</dbReference>
<dbReference type="InterPro" id="IPR044577">
    <property type="entry name" value="HIPP4/7/8/17/18/19"/>
</dbReference>